<dbReference type="Proteomes" id="UP000051931">
    <property type="component" value="Unassembled WGS sequence"/>
</dbReference>
<dbReference type="PATRIC" id="fig|1122152.4.peg.111"/>
<dbReference type="GO" id="GO:0000455">
    <property type="term" value="P:enzyme-directed rRNA pseudouridine synthesis"/>
    <property type="evidence" value="ECO:0007669"/>
    <property type="project" value="TreeGrafter"/>
</dbReference>
<organism evidence="7 8">
    <name type="scientific">Lactobacillus psittaci DSM 15354</name>
    <dbReference type="NCBI Taxonomy" id="1122152"/>
    <lineage>
        <taxon>Bacteria</taxon>
        <taxon>Bacillati</taxon>
        <taxon>Bacillota</taxon>
        <taxon>Bacilli</taxon>
        <taxon>Lactobacillales</taxon>
        <taxon>Lactobacillaceae</taxon>
        <taxon>Lactobacillus</taxon>
    </lineage>
</organism>
<comment type="similarity">
    <text evidence="2 5">Belongs to the pseudouridine synthase RluA family.</text>
</comment>
<comment type="catalytic activity">
    <reaction evidence="1 5">
        <text>a uridine in RNA = a pseudouridine in RNA</text>
        <dbReference type="Rhea" id="RHEA:48348"/>
        <dbReference type="Rhea" id="RHEA-COMP:12068"/>
        <dbReference type="Rhea" id="RHEA-COMP:12069"/>
        <dbReference type="ChEBI" id="CHEBI:65314"/>
        <dbReference type="ChEBI" id="CHEBI:65315"/>
    </reaction>
</comment>
<evidence type="ECO:0000313" key="8">
    <source>
        <dbReference type="Proteomes" id="UP000051931"/>
    </source>
</evidence>
<evidence type="ECO:0000256" key="3">
    <source>
        <dbReference type="ARBA" id="ARBA00023235"/>
    </source>
</evidence>
<dbReference type="InterPro" id="IPR050188">
    <property type="entry name" value="RluA_PseudoU_synthase"/>
</dbReference>
<dbReference type="PANTHER" id="PTHR21600">
    <property type="entry name" value="MITOCHONDRIAL RNA PSEUDOURIDINE SYNTHASE"/>
    <property type="match status" value="1"/>
</dbReference>
<dbReference type="Pfam" id="PF00849">
    <property type="entry name" value="PseudoU_synth_2"/>
    <property type="match status" value="1"/>
</dbReference>
<dbReference type="CDD" id="cd02869">
    <property type="entry name" value="PseudoU_synth_RluA_like"/>
    <property type="match status" value="1"/>
</dbReference>
<feature type="domain" description="Pseudouridine synthase RsuA/RluA-like" evidence="6">
    <location>
        <begin position="87"/>
        <end position="239"/>
    </location>
</feature>
<dbReference type="STRING" id="1122152.GCA_000425905_00574"/>
<dbReference type="GO" id="GO:0140098">
    <property type="term" value="F:catalytic activity, acting on RNA"/>
    <property type="evidence" value="ECO:0007669"/>
    <property type="project" value="UniProtKB-ARBA"/>
</dbReference>
<evidence type="ECO:0000259" key="6">
    <source>
        <dbReference type="Pfam" id="PF00849"/>
    </source>
</evidence>
<dbReference type="OrthoDB" id="9807829at2"/>
<dbReference type="Gene3D" id="3.30.2350.10">
    <property type="entry name" value="Pseudouridine synthase"/>
    <property type="match status" value="1"/>
</dbReference>
<dbReference type="InterPro" id="IPR020103">
    <property type="entry name" value="PsdUridine_synth_cat_dom_sf"/>
</dbReference>
<comment type="caution">
    <text evidence="7">The sequence shown here is derived from an EMBL/GenBank/DDBJ whole genome shotgun (WGS) entry which is preliminary data.</text>
</comment>
<keyword evidence="8" id="KW-1185">Reference proteome</keyword>
<name>A0A0R1S480_9LACO</name>
<protein>
    <recommendedName>
        <fullName evidence="5">Pseudouridine synthase</fullName>
        <ecNumber evidence="5">5.4.99.-</ecNumber>
    </recommendedName>
</protein>
<dbReference type="EC" id="5.4.99.-" evidence="5"/>
<evidence type="ECO:0000256" key="1">
    <source>
        <dbReference type="ARBA" id="ARBA00000073"/>
    </source>
</evidence>
<dbReference type="PANTHER" id="PTHR21600:SF44">
    <property type="entry name" value="RIBOSOMAL LARGE SUBUNIT PSEUDOURIDINE SYNTHASE D"/>
    <property type="match status" value="1"/>
</dbReference>
<proteinExistence type="inferred from homology"/>
<evidence type="ECO:0000256" key="5">
    <source>
        <dbReference type="RuleBase" id="RU362028"/>
    </source>
</evidence>
<dbReference type="eggNOG" id="COG0564">
    <property type="taxonomic scope" value="Bacteria"/>
</dbReference>
<feature type="active site" evidence="4">
    <location>
        <position position="138"/>
    </location>
</feature>
<dbReference type="GO" id="GO:0009982">
    <property type="term" value="F:pseudouridine synthase activity"/>
    <property type="evidence" value="ECO:0007669"/>
    <property type="project" value="InterPro"/>
</dbReference>
<sequence>MKVFKFKVTKKDPKRLGSFLGSKHFSKQAILNAKHNGGMILVNKKRRYTNFILKNGDFVYFAMGEEKLNKYLKPSNAPIDICFETENYLVINKEAGVLSIPSRYEDDSALVNRVLGYFSKRPSSEQKFLKPHVVTRLDRDTSGLVLIGSNALAHGKFSELKKDVFIKKYHAIVHGNFETLTGLIEAPIGKVGSSVKRAVKVDGQYAATKYRVLEQKNGASLVELQLLTGRTHQIRVHMSYLGHPLYGDELYGAKDDFSRQALNCYYLSFPDPFTNKIQEIQIAEPIDMQNLWSEL</sequence>
<dbReference type="InterPro" id="IPR006224">
    <property type="entry name" value="PsdUridine_synth_RluA-like_CS"/>
</dbReference>
<evidence type="ECO:0000313" key="7">
    <source>
        <dbReference type="EMBL" id="KRL63863.1"/>
    </source>
</evidence>
<evidence type="ECO:0000256" key="2">
    <source>
        <dbReference type="ARBA" id="ARBA00010876"/>
    </source>
</evidence>
<dbReference type="NCBIfam" id="TIGR00005">
    <property type="entry name" value="rluA_subfam"/>
    <property type="match status" value="1"/>
</dbReference>
<comment type="function">
    <text evidence="5">Responsible for synthesis of pseudouridine from uracil.</text>
</comment>
<dbReference type="SUPFAM" id="SSF55120">
    <property type="entry name" value="Pseudouridine synthase"/>
    <property type="match status" value="1"/>
</dbReference>
<gene>
    <name evidence="7" type="ORF">FC23_GL000110</name>
</gene>
<keyword evidence="3 5" id="KW-0413">Isomerase</keyword>
<dbReference type="EMBL" id="AZFB01000001">
    <property type="protein sequence ID" value="KRL63863.1"/>
    <property type="molecule type" value="Genomic_DNA"/>
</dbReference>
<evidence type="ECO:0000256" key="4">
    <source>
        <dbReference type="PIRSR" id="PIRSR606225-1"/>
    </source>
</evidence>
<dbReference type="InterPro" id="IPR006145">
    <property type="entry name" value="PsdUridine_synth_RsuA/RluA"/>
</dbReference>
<dbReference type="GO" id="GO:0003723">
    <property type="term" value="F:RNA binding"/>
    <property type="evidence" value="ECO:0007669"/>
    <property type="project" value="InterPro"/>
</dbReference>
<dbReference type="AlphaFoldDB" id="A0A0R1S480"/>
<dbReference type="PROSITE" id="PS01129">
    <property type="entry name" value="PSI_RLU"/>
    <property type="match status" value="1"/>
</dbReference>
<dbReference type="InterPro" id="IPR006225">
    <property type="entry name" value="PsdUridine_synth_RluC/D"/>
</dbReference>
<reference evidence="7 8" key="1">
    <citation type="journal article" date="2015" name="Genome Announc.">
        <title>Expanding the biotechnology potential of lactobacilli through comparative genomics of 213 strains and associated genera.</title>
        <authorList>
            <person name="Sun Z."/>
            <person name="Harris H.M."/>
            <person name="McCann A."/>
            <person name="Guo C."/>
            <person name="Argimon S."/>
            <person name="Zhang W."/>
            <person name="Yang X."/>
            <person name="Jeffery I.B."/>
            <person name="Cooney J.C."/>
            <person name="Kagawa T.F."/>
            <person name="Liu W."/>
            <person name="Song Y."/>
            <person name="Salvetti E."/>
            <person name="Wrobel A."/>
            <person name="Rasinkangas P."/>
            <person name="Parkhill J."/>
            <person name="Rea M.C."/>
            <person name="O'Sullivan O."/>
            <person name="Ritari J."/>
            <person name="Douillard F.P."/>
            <person name="Paul Ross R."/>
            <person name="Yang R."/>
            <person name="Briner A.E."/>
            <person name="Felis G.E."/>
            <person name="de Vos W.M."/>
            <person name="Barrangou R."/>
            <person name="Klaenhammer T.R."/>
            <person name="Caufield P.W."/>
            <person name="Cui Y."/>
            <person name="Zhang H."/>
            <person name="O'Toole P.W."/>
        </authorList>
    </citation>
    <scope>NUCLEOTIDE SEQUENCE [LARGE SCALE GENOMIC DNA]</scope>
    <source>
        <strain evidence="7 8">DSM 15354</strain>
    </source>
</reference>
<accession>A0A0R1S480</accession>